<dbReference type="SUPFAM" id="SSF53756">
    <property type="entry name" value="UDP-Glycosyltransferase/glycogen phosphorylase"/>
    <property type="match status" value="1"/>
</dbReference>
<dbReference type="PANTHER" id="PTHR46401:SF2">
    <property type="entry name" value="GLYCOSYLTRANSFERASE WBBK-RELATED"/>
    <property type="match status" value="1"/>
</dbReference>
<keyword evidence="1" id="KW-0808">Transferase</keyword>
<evidence type="ECO:0000256" key="1">
    <source>
        <dbReference type="ARBA" id="ARBA00022679"/>
    </source>
</evidence>
<dbReference type="EMBL" id="BAAARI010000002">
    <property type="protein sequence ID" value="GAA2567705.1"/>
    <property type="molecule type" value="Genomic_DNA"/>
</dbReference>
<dbReference type="Gene3D" id="3.40.50.2000">
    <property type="entry name" value="Glycogen Phosphorylase B"/>
    <property type="match status" value="2"/>
</dbReference>
<protein>
    <recommendedName>
        <fullName evidence="2">Glycosyl transferase family 1 domain-containing protein</fullName>
    </recommendedName>
</protein>
<gene>
    <name evidence="3" type="ORF">GCM10009862_03080</name>
</gene>
<accession>A0ABN3P5P4</accession>
<feature type="domain" description="Glycosyl transferase family 1" evidence="2">
    <location>
        <begin position="238"/>
        <end position="345"/>
    </location>
</feature>
<organism evidence="3 4">
    <name type="scientific">Microbacterium binotii</name>
    <dbReference type="NCBI Taxonomy" id="462710"/>
    <lineage>
        <taxon>Bacteria</taxon>
        <taxon>Bacillati</taxon>
        <taxon>Actinomycetota</taxon>
        <taxon>Actinomycetes</taxon>
        <taxon>Micrococcales</taxon>
        <taxon>Microbacteriaceae</taxon>
        <taxon>Microbacterium</taxon>
    </lineage>
</organism>
<dbReference type="PANTHER" id="PTHR46401">
    <property type="entry name" value="GLYCOSYLTRANSFERASE WBBK-RELATED"/>
    <property type="match status" value="1"/>
</dbReference>
<dbReference type="InterPro" id="IPR001296">
    <property type="entry name" value="Glyco_trans_1"/>
</dbReference>
<dbReference type="Proteomes" id="UP001500274">
    <property type="component" value="Unassembled WGS sequence"/>
</dbReference>
<name>A0ABN3P5P4_9MICO</name>
<evidence type="ECO:0000313" key="3">
    <source>
        <dbReference type="EMBL" id="GAA2567705.1"/>
    </source>
</evidence>
<proteinExistence type="predicted"/>
<comment type="caution">
    <text evidence="3">The sequence shown here is derived from an EMBL/GenBank/DDBJ whole genome shotgun (WGS) entry which is preliminary data.</text>
</comment>
<sequence>MTVTLRLVLDQLIDVVDPDAAEAAREIAAALVATAPRGCAVGAIVPAGAESAAAEIAGLADVWRAPLARPALSASWQLGITPGIGGGLIHAPGPLAPLVRHDRVNDNDQTVVTLWELCAWEIPGDLPRAAVASQRALLRRAEKFADAVVVPTHALAAKLAEIAPRLAGRVRVIPGAAPRGFTVPSDAVGRRRELGVGEDVIVVAGSRCDDAAFATAFSAIASHGCDRGVVVMDALPGSEQRVLDLAAAAGLSAERVRVHTHLDAPDRASVFDVATAVIAPSALSAFPWRAVEALTLGVPLVAMASDVHEEVLLDGALIAPVESFSDALGQVLASEESRKRYAVRAADRGRAFSWRDHAERVWALHSEL</sequence>
<dbReference type="RefSeq" id="WP_344226218.1">
    <property type="nucleotide sequence ID" value="NZ_BAAARI010000002.1"/>
</dbReference>
<keyword evidence="4" id="KW-1185">Reference proteome</keyword>
<evidence type="ECO:0000313" key="4">
    <source>
        <dbReference type="Proteomes" id="UP001500274"/>
    </source>
</evidence>
<dbReference type="Pfam" id="PF00534">
    <property type="entry name" value="Glycos_transf_1"/>
    <property type="match status" value="1"/>
</dbReference>
<evidence type="ECO:0000259" key="2">
    <source>
        <dbReference type="Pfam" id="PF00534"/>
    </source>
</evidence>
<reference evidence="3 4" key="1">
    <citation type="journal article" date="2019" name="Int. J. Syst. Evol. Microbiol.">
        <title>The Global Catalogue of Microorganisms (GCM) 10K type strain sequencing project: providing services to taxonomists for standard genome sequencing and annotation.</title>
        <authorList>
            <consortium name="The Broad Institute Genomics Platform"/>
            <consortium name="The Broad Institute Genome Sequencing Center for Infectious Disease"/>
            <person name="Wu L."/>
            <person name="Ma J."/>
        </authorList>
    </citation>
    <scope>NUCLEOTIDE SEQUENCE [LARGE SCALE GENOMIC DNA]</scope>
    <source>
        <strain evidence="3 4">JCM 16365</strain>
    </source>
</reference>